<dbReference type="AlphaFoldDB" id="A0A839SPM6"/>
<organism evidence="9 10">
    <name type="scientific">Limibacillus halophilus</name>
    <dbReference type="NCBI Taxonomy" id="1579333"/>
    <lineage>
        <taxon>Bacteria</taxon>
        <taxon>Pseudomonadati</taxon>
        <taxon>Pseudomonadota</taxon>
        <taxon>Alphaproteobacteria</taxon>
        <taxon>Rhodospirillales</taxon>
        <taxon>Rhodovibrionaceae</taxon>
        <taxon>Limibacillus</taxon>
    </lineage>
</organism>
<feature type="transmembrane region" description="Helical" evidence="7">
    <location>
        <begin position="65"/>
        <end position="87"/>
    </location>
</feature>
<comment type="caution">
    <text evidence="9">The sequence shown here is derived from an EMBL/GenBank/DDBJ whole genome shotgun (WGS) entry which is preliminary data.</text>
</comment>
<dbReference type="InterPro" id="IPR024671">
    <property type="entry name" value="Atg22-like"/>
</dbReference>
<evidence type="ECO:0000313" key="10">
    <source>
        <dbReference type="Proteomes" id="UP000581135"/>
    </source>
</evidence>
<dbReference type="SUPFAM" id="SSF103473">
    <property type="entry name" value="MFS general substrate transporter"/>
    <property type="match status" value="1"/>
</dbReference>
<feature type="transmembrane region" description="Helical" evidence="7">
    <location>
        <begin position="99"/>
        <end position="117"/>
    </location>
</feature>
<feature type="transmembrane region" description="Helical" evidence="7">
    <location>
        <begin position="123"/>
        <end position="149"/>
    </location>
</feature>
<feature type="transmembrane region" description="Helical" evidence="7">
    <location>
        <begin position="27"/>
        <end position="53"/>
    </location>
</feature>
<feature type="transmembrane region" description="Helical" evidence="7">
    <location>
        <begin position="205"/>
        <end position="224"/>
    </location>
</feature>
<evidence type="ECO:0000256" key="1">
    <source>
        <dbReference type="ARBA" id="ARBA00004127"/>
    </source>
</evidence>
<feature type="transmembrane region" description="Helical" evidence="7">
    <location>
        <begin position="414"/>
        <end position="432"/>
    </location>
</feature>
<evidence type="ECO:0000256" key="4">
    <source>
        <dbReference type="ARBA" id="ARBA00022989"/>
    </source>
</evidence>
<proteinExistence type="predicted"/>
<comment type="subcellular location">
    <subcellularLocation>
        <location evidence="1">Endomembrane system</location>
        <topology evidence="1">Multi-pass membrane protein</topology>
    </subcellularLocation>
</comment>
<dbReference type="Pfam" id="PF11700">
    <property type="entry name" value="ATG22"/>
    <property type="match status" value="1"/>
</dbReference>
<dbReference type="GO" id="GO:0022857">
    <property type="term" value="F:transmembrane transporter activity"/>
    <property type="evidence" value="ECO:0007669"/>
    <property type="project" value="InterPro"/>
</dbReference>
<dbReference type="InterPro" id="IPR050495">
    <property type="entry name" value="ATG22/LtaA_families"/>
</dbReference>
<feature type="transmembrane region" description="Helical" evidence="7">
    <location>
        <begin position="385"/>
        <end position="408"/>
    </location>
</feature>
<feature type="transmembrane region" description="Helical" evidence="7">
    <location>
        <begin position="261"/>
        <end position="282"/>
    </location>
</feature>
<dbReference type="RefSeq" id="WP_183414692.1">
    <property type="nucleotide sequence ID" value="NZ_JACHXA010000001.1"/>
</dbReference>
<evidence type="ECO:0000256" key="5">
    <source>
        <dbReference type="ARBA" id="ARBA00023136"/>
    </source>
</evidence>
<feature type="compositionally biased region" description="Polar residues" evidence="6">
    <location>
        <begin position="9"/>
        <end position="18"/>
    </location>
</feature>
<name>A0A839SPM6_9PROT</name>
<feature type="transmembrane region" description="Helical" evidence="7">
    <location>
        <begin position="324"/>
        <end position="342"/>
    </location>
</feature>
<sequence>MTGPAASGENATLSTGDHSNPRHKRSLWAWCLFDWANSAYPTVVVTFIVAAYVTTGVATDPESGTAAWGNAMSLSGLSVAVLAPILGAIADQGGPRKPWLGVLSAITIATAFGLWFVEPNPSFLLLALLLAGAGSASFELGTVFYNAMLPEVAPPEKLGRISGWAWGIGYAGGLAALVVCLVVFIQPETPPFGLDASKAEPVRMSGPLIGLWFLLFGLPLFFLVPDRPASQIGVVQAVRRGFVSLKHSLKRLPQRRRISRFLIAHMLYTDGLNTLFAFGGIYAAGTFGMSFQEILVFAILLNVTSGLGALGFAWVDDWIGPKPTILIALGALTLLSGAVLLVSDKLMFYVLGCAIGIFIGPAQAASRSLMARLAKPDERTEMFGLYALSGKATAFMGPFLVGWLTLAFDSQRAGMASIVAFFVVGFLILAPLKSES</sequence>
<feature type="transmembrane region" description="Helical" evidence="7">
    <location>
        <begin position="294"/>
        <end position="315"/>
    </location>
</feature>
<dbReference type="PANTHER" id="PTHR23519:SF1">
    <property type="entry name" value="AUTOPHAGY-RELATED PROTEIN 22"/>
    <property type="match status" value="1"/>
</dbReference>
<dbReference type="PROSITE" id="PS50850">
    <property type="entry name" value="MFS"/>
    <property type="match status" value="1"/>
</dbReference>
<feature type="region of interest" description="Disordered" evidence="6">
    <location>
        <begin position="1"/>
        <end position="22"/>
    </location>
</feature>
<dbReference type="PANTHER" id="PTHR23519">
    <property type="entry name" value="AUTOPHAGY-RELATED PROTEIN 22"/>
    <property type="match status" value="1"/>
</dbReference>
<dbReference type="Gene3D" id="1.20.1250.20">
    <property type="entry name" value="MFS general substrate transporter like domains"/>
    <property type="match status" value="1"/>
</dbReference>
<dbReference type="EMBL" id="JACHXA010000001">
    <property type="protein sequence ID" value="MBB3063879.1"/>
    <property type="molecule type" value="Genomic_DNA"/>
</dbReference>
<evidence type="ECO:0000313" key="9">
    <source>
        <dbReference type="EMBL" id="MBB3063879.1"/>
    </source>
</evidence>
<evidence type="ECO:0000256" key="7">
    <source>
        <dbReference type="SAM" id="Phobius"/>
    </source>
</evidence>
<dbReference type="GO" id="GO:0012505">
    <property type="term" value="C:endomembrane system"/>
    <property type="evidence" value="ECO:0007669"/>
    <property type="project" value="UniProtKB-SubCell"/>
</dbReference>
<feature type="transmembrane region" description="Helical" evidence="7">
    <location>
        <begin position="161"/>
        <end position="185"/>
    </location>
</feature>
<evidence type="ECO:0000256" key="6">
    <source>
        <dbReference type="SAM" id="MobiDB-lite"/>
    </source>
</evidence>
<evidence type="ECO:0000256" key="2">
    <source>
        <dbReference type="ARBA" id="ARBA00022448"/>
    </source>
</evidence>
<dbReference type="Proteomes" id="UP000581135">
    <property type="component" value="Unassembled WGS sequence"/>
</dbReference>
<keyword evidence="5 7" id="KW-0472">Membrane</keyword>
<accession>A0A839SPM6</accession>
<feature type="domain" description="Major facilitator superfamily (MFS) profile" evidence="8">
    <location>
        <begin position="1"/>
        <end position="436"/>
    </location>
</feature>
<keyword evidence="2" id="KW-0813">Transport</keyword>
<dbReference type="InterPro" id="IPR036259">
    <property type="entry name" value="MFS_trans_sf"/>
</dbReference>
<dbReference type="InterPro" id="IPR020846">
    <property type="entry name" value="MFS_dom"/>
</dbReference>
<gene>
    <name evidence="9" type="ORF">FHR98_000144</name>
</gene>
<reference evidence="9 10" key="1">
    <citation type="submission" date="2020-08" db="EMBL/GenBank/DDBJ databases">
        <title>Genomic Encyclopedia of Type Strains, Phase III (KMG-III): the genomes of soil and plant-associated and newly described type strains.</title>
        <authorList>
            <person name="Whitman W."/>
        </authorList>
    </citation>
    <scope>NUCLEOTIDE SEQUENCE [LARGE SCALE GENOMIC DNA]</scope>
    <source>
        <strain evidence="9 10">CECT 8803</strain>
    </source>
</reference>
<keyword evidence="4 7" id="KW-1133">Transmembrane helix</keyword>
<feature type="transmembrane region" description="Helical" evidence="7">
    <location>
        <begin position="348"/>
        <end position="365"/>
    </location>
</feature>
<evidence type="ECO:0000259" key="8">
    <source>
        <dbReference type="PROSITE" id="PS50850"/>
    </source>
</evidence>
<evidence type="ECO:0000256" key="3">
    <source>
        <dbReference type="ARBA" id="ARBA00022692"/>
    </source>
</evidence>
<keyword evidence="3 7" id="KW-0812">Transmembrane</keyword>
<protein>
    <submittedName>
        <fullName evidence="9">UMF1 family MFS transporter</fullName>
    </submittedName>
</protein>
<keyword evidence="10" id="KW-1185">Reference proteome</keyword>